<dbReference type="SUPFAM" id="SSF56281">
    <property type="entry name" value="Metallo-hydrolase/oxidoreductase"/>
    <property type="match status" value="1"/>
</dbReference>
<name>A0ABV2V3R0_9ACTN</name>
<dbReference type="PANTHER" id="PTHR42978">
    <property type="entry name" value="QUORUM-QUENCHING LACTONASE YTNP-RELATED-RELATED"/>
    <property type="match status" value="1"/>
</dbReference>
<evidence type="ECO:0000256" key="5">
    <source>
        <dbReference type="ARBA" id="ARBA00022833"/>
    </source>
</evidence>
<proteinExistence type="inferred from homology"/>
<evidence type="ECO:0000313" key="7">
    <source>
        <dbReference type="EMBL" id="MET9848458.1"/>
    </source>
</evidence>
<evidence type="ECO:0000256" key="4">
    <source>
        <dbReference type="ARBA" id="ARBA00022801"/>
    </source>
</evidence>
<comment type="similarity">
    <text evidence="2">Belongs to the metallo-beta-lactamase superfamily.</text>
</comment>
<sequence>MRVHHLNCGTLLPPTARLVCHVLLVEAPNGLVLVDSGFGLHDIDDPGRRLGGSRRLLRPVLKADETAARQVEALGFRRDDVRHIVLTHFDLDHIGGLSDFPAAQVHTTAAEVRGAITAPSRRERNRYRPIQWAHGPKLVEHTPDGEAWRGFAAAKELDTIAPGIVLISLPGHTRGHACVAVDTGDRWILHAGDSFFHRGLIDDRTPVPRVLRATEALLAHDFPQVRANHARLAELYRRADADLTIVNAHDPILLEKARAGHPGGPAAGR</sequence>
<dbReference type="Proteomes" id="UP001550210">
    <property type="component" value="Unassembled WGS sequence"/>
</dbReference>
<feature type="domain" description="Metallo-beta-lactamase" evidence="6">
    <location>
        <begin position="19"/>
        <end position="249"/>
    </location>
</feature>
<dbReference type="SMART" id="SM00849">
    <property type="entry name" value="Lactamase_B"/>
    <property type="match status" value="1"/>
</dbReference>
<dbReference type="InterPro" id="IPR001279">
    <property type="entry name" value="Metallo-B-lactamas"/>
</dbReference>
<comment type="caution">
    <text evidence="7">The sequence shown here is derived from an EMBL/GenBank/DDBJ whole genome shotgun (WGS) entry which is preliminary data.</text>
</comment>
<protein>
    <submittedName>
        <fullName evidence="7">MBL fold metallo-hydrolase</fullName>
    </submittedName>
</protein>
<dbReference type="InterPro" id="IPR036866">
    <property type="entry name" value="RibonucZ/Hydroxyglut_hydro"/>
</dbReference>
<comment type="cofactor">
    <cofactor evidence="1">
        <name>Zn(2+)</name>
        <dbReference type="ChEBI" id="CHEBI:29105"/>
    </cofactor>
</comment>
<keyword evidence="4" id="KW-0378">Hydrolase</keyword>
<keyword evidence="8" id="KW-1185">Reference proteome</keyword>
<dbReference type="CDD" id="cd07742">
    <property type="entry name" value="metallo-hydrolase-like_MBL-fold"/>
    <property type="match status" value="1"/>
</dbReference>
<organism evidence="7 8">
    <name type="scientific">Streptomyces ossamyceticus</name>
    <dbReference type="NCBI Taxonomy" id="249581"/>
    <lineage>
        <taxon>Bacteria</taxon>
        <taxon>Bacillati</taxon>
        <taxon>Actinomycetota</taxon>
        <taxon>Actinomycetes</taxon>
        <taxon>Kitasatosporales</taxon>
        <taxon>Streptomycetaceae</taxon>
        <taxon>Streptomyces</taxon>
    </lineage>
</organism>
<dbReference type="RefSeq" id="WP_355400376.1">
    <property type="nucleotide sequence ID" value="NZ_JBEGHN010000001.1"/>
</dbReference>
<evidence type="ECO:0000313" key="8">
    <source>
        <dbReference type="Proteomes" id="UP001550210"/>
    </source>
</evidence>
<evidence type="ECO:0000256" key="3">
    <source>
        <dbReference type="ARBA" id="ARBA00022723"/>
    </source>
</evidence>
<evidence type="ECO:0000256" key="1">
    <source>
        <dbReference type="ARBA" id="ARBA00001947"/>
    </source>
</evidence>
<gene>
    <name evidence="7" type="ORF">ABZZ21_28740</name>
</gene>
<evidence type="ECO:0000259" key="6">
    <source>
        <dbReference type="SMART" id="SM00849"/>
    </source>
</evidence>
<keyword evidence="5" id="KW-0862">Zinc</keyword>
<keyword evidence="3" id="KW-0479">Metal-binding</keyword>
<dbReference type="PANTHER" id="PTHR42978:SF7">
    <property type="entry name" value="METALLO-HYDROLASE RV2300C-RELATED"/>
    <property type="match status" value="1"/>
</dbReference>
<accession>A0ABV2V3R0</accession>
<reference evidence="7 8" key="1">
    <citation type="submission" date="2024-06" db="EMBL/GenBank/DDBJ databases">
        <title>The Natural Products Discovery Center: Release of the First 8490 Sequenced Strains for Exploring Actinobacteria Biosynthetic Diversity.</title>
        <authorList>
            <person name="Kalkreuter E."/>
            <person name="Kautsar S.A."/>
            <person name="Yang D."/>
            <person name="Bader C.D."/>
            <person name="Teijaro C.N."/>
            <person name="Fluegel L."/>
            <person name="Davis C.M."/>
            <person name="Simpson J.R."/>
            <person name="Lauterbach L."/>
            <person name="Steele A.D."/>
            <person name="Gui C."/>
            <person name="Meng S."/>
            <person name="Li G."/>
            <person name="Viehrig K."/>
            <person name="Ye F."/>
            <person name="Su P."/>
            <person name="Kiefer A.F."/>
            <person name="Nichols A."/>
            <person name="Cepeda A.J."/>
            <person name="Yan W."/>
            <person name="Fan B."/>
            <person name="Jiang Y."/>
            <person name="Adhikari A."/>
            <person name="Zheng C.-J."/>
            <person name="Schuster L."/>
            <person name="Cowan T.M."/>
            <person name="Smanski M.J."/>
            <person name="Chevrette M.G."/>
            <person name="De Carvalho L.P.S."/>
            <person name="Shen B."/>
        </authorList>
    </citation>
    <scope>NUCLEOTIDE SEQUENCE [LARGE SCALE GENOMIC DNA]</scope>
    <source>
        <strain evidence="7 8">NPDC006434</strain>
    </source>
</reference>
<dbReference type="Gene3D" id="3.60.15.10">
    <property type="entry name" value="Ribonuclease Z/Hydroxyacylglutathione hydrolase-like"/>
    <property type="match status" value="1"/>
</dbReference>
<dbReference type="EMBL" id="JBEXPZ010000040">
    <property type="protein sequence ID" value="MET9848458.1"/>
    <property type="molecule type" value="Genomic_DNA"/>
</dbReference>
<dbReference type="Pfam" id="PF00753">
    <property type="entry name" value="Lactamase_B"/>
    <property type="match status" value="1"/>
</dbReference>
<evidence type="ECO:0000256" key="2">
    <source>
        <dbReference type="ARBA" id="ARBA00007749"/>
    </source>
</evidence>
<dbReference type="InterPro" id="IPR051013">
    <property type="entry name" value="MBL_superfamily_lactonases"/>
</dbReference>